<reference evidence="1" key="1">
    <citation type="journal article" date="2019" name="Sci. Rep.">
        <title>Draft genome of Tanacetum cinerariifolium, the natural source of mosquito coil.</title>
        <authorList>
            <person name="Yamashiro T."/>
            <person name="Shiraishi A."/>
            <person name="Satake H."/>
            <person name="Nakayama K."/>
        </authorList>
    </citation>
    <scope>NUCLEOTIDE SEQUENCE</scope>
</reference>
<name>A0A699GX47_TANCI</name>
<dbReference type="AlphaFoldDB" id="A0A699GX47"/>
<proteinExistence type="predicted"/>
<comment type="caution">
    <text evidence="1">The sequence shown here is derived from an EMBL/GenBank/DDBJ whole genome shotgun (WGS) entry which is preliminary data.</text>
</comment>
<accession>A0A699GX47</accession>
<gene>
    <name evidence="1" type="ORF">Tci_191174</name>
</gene>
<dbReference type="EMBL" id="BKCJ010048563">
    <property type="protein sequence ID" value="GEW19198.1"/>
    <property type="molecule type" value="Genomic_DNA"/>
</dbReference>
<evidence type="ECO:0000313" key="1">
    <source>
        <dbReference type="EMBL" id="GEW19198.1"/>
    </source>
</evidence>
<sequence length="99" mass="11122">MTTANQGMSVEEIKQIIAQRVANAIEPIAIYESINQNKQRENKVAGNASNKRKWEEKYGNCKWRSHQASDCRIPVLKAKQRSVVLGKKDEVICYGCGGL</sequence>
<organism evidence="1">
    <name type="scientific">Tanacetum cinerariifolium</name>
    <name type="common">Dalmatian daisy</name>
    <name type="synonym">Chrysanthemum cinerariifolium</name>
    <dbReference type="NCBI Taxonomy" id="118510"/>
    <lineage>
        <taxon>Eukaryota</taxon>
        <taxon>Viridiplantae</taxon>
        <taxon>Streptophyta</taxon>
        <taxon>Embryophyta</taxon>
        <taxon>Tracheophyta</taxon>
        <taxon>Spermatophyta</taxon>
        <taxon>Magnoliopsida</taxon>
        <taxon>eudicotyledons</taxon>
        <taxon>Gunneridae</taxon>
        <taxon>Pentapetalae</taxon>
        <taxon>asterids</taxon>
        <taxon>campanulids</taxon>
        <taxon>Asterales</taxon>
        <taxon>Asteraceae</taxon>
        <taxon>Asteroideae</taxon>
        <taxon>Anthemideae</taxon>
        <taxon>Anthemidinae</taxon>
        <taxon>Tanacetum</taxon>
    </lineage>
</organism>
<protein>
    <submittedName>
        <fullName evidence="1">Uncharacterized protein</fullName>
    </submittedName>
</protein>